<proteinExistence type="predicted"/>
<dbReference type="SUPFAM" id="SSF56219">
    <property type="entry name" value="DNase I-like"/>
    <property type="match status" value="1"/>
</dbReference>
<organism evidence="1 2">
    <name type="scientific">Mytilus edulis</name>
    <name type="common">Blue mussel</name>
    <dbReference type="NCBI Taxonomy" id="6550"/>
    <lineage>
        <taxon>Eukaryota</taxon>
        <taxon>Metazoa</taxon>
        <taxon>Spiralia</taxon>
        <taxon>Lophotrochozoa</taxon>
        <taxon>Mollusca</taxon>
        <taxon>Bivalvia</taxon>
        <taxon>Autobranchia</taxon>
        <taxon>Pteriomorphia</taxon>
        <taxon>Mytilida</taxon>
        <taxon>Mytiloidea</taxon>
        <taxon>Mytilidae</taxon>
        <taxon>Mytilinae</taxon>
        <taxon>Mytilus</taxon>
    </lineage>
</organism>
<dbReference type="OrthoDB" id="8052050at2759"/>
<gene>
    <name evidence="1" type="ORF">MEDL_46064</name>
</gene>
<protein>
    <recommendedName>
        <fullName evidence="3">Endonuclease/exonuclease/phosphatase domain-containing protein</fullName>
    </recommendedName>
</protein>
<comment type="caution">
    <text evidence="1">The sequence shown here is derived from an EMBL/GenBank/DDBJ whole genome shotgun (WGS) entry which is preliminary data.</text>
</comment>
<dbReference type="EMBL" id="CAJPWZ010002206">
    <property type="protein sequence ID" value="CAG2233351.1"/>
    <property type="molecule type" value="Genomic_DNA"/>
</dbReference>
<dbReference type="InterPro" id="IPR036691">
    <property type="entry name" value="Endo/exonu/phosph_ase_sf"/>
</dbReference>
<name>A0A8S3TID5_MYTED</name>
<sequence>MFQIGSNDIEQKTPDEVIEEVEELVRVTQRYNPDATITFDGIHIKGHGIPIMVMSIKRVLNTLLNVKLWENNEYNTKTNHVRNNGIPNYQMPNSITNRKQRDHQAFEQKSHFNNPIHVGSESAINGRNKIVNMMELMLQEMRTGLQQNKKDLYAQMSNCYKNLSISSWNVHGLGDKLKDELFIENLKGDINILLETWKGESKEFKLEGHCIISKSRKKRKKARRYSGGIIVTIKKPYFKGITYLKEATTSPNRLWLKLNKNFFGFVHDIYLCALYIPPFSSSHYDNDLDFLENEISTFSMNGQIVLIGDLNARTGQRADFIVNDSDHINNFDGFDLLPENYITDSEINRNNQDTSVNTVGTKLLDLCLSSRLRLLNGRFLGDSLGYYTYMSSSGFSTVDYAVVSESLLSSVKYFKTNDFTYLSDHVQITLYMKCSINIDKEIGLEEKGWHWIKSYKWTENSKLKLIDALLTENVKNEIIEFEMVNYEENQVGVDEATEKLTKILDNISSLSCKATPKKRRKKKRKFKQVWSDNVIYETKRQINKIGNKIRNNPNNNSLKQKFFELKKKT</sequence>
<dbReference type="AlphaFoldDB" id="A0A8S3TID5"/>
<evidence type="ECO:0000313" key="1">
    <source>
        <dbReference type="EMBL" id="CAG2233351.1"/>
    </source>
</evidence>
<dbReference type="Proteomes" id="UP000683360">
    <property type="component" value="Unassembled WGS sequence"/>
</dbReference>
<keyword evidence="2" id="KW-1185">Reference proteome</keyword>
<evidence type="ECO:0008006" key="3">
    <source>
        <dbReference type="Google" id="ProtNLM"/>
    </source>
</evidence>
<dbReference type="Gene3D" id="3.60.10.10">
    <property type="entry name" value="Endonuclease/exonuclease/phosphatase"/>
    <property type="match status" value="1"/>
</dbReference>
<accession>A0A8S3TID5</accession>
<reference evidence="1" key="1">
    <citation type="submission" date="2021-03" db="EMBL/GenBank/DDBJ databases">
        <authorList>
            <person name="Bekaert M."/>
        </authorList>
    </citation>
    <scope>NUCLEOTIDE SEQUENCE</scope>
</reference>
<evidence type="ECO:0000313" key="2">
    <source>
        <dbReference type="Proteomes" id="UP000683360"/>
    </source>
</evidence>